<dbReference type="GeneID" id="93485627"/>
<evidence type="ECO:0000313" key="12">
    <source>
        <dbReference type="EMBL" id="MBB6477315.1"/>
    </source>
</evidence>
<dbReference type="RefSeq" id="WP_159821781.1">
    <property type="nucleotide sequence ID" value="NZ_CABWNB010000001.1"/>
</dbReference>
<dbReference type="Gene3D" id="3.40.1030.10">
    <property type="entry name" value="Nucleoside phosphorylase/phosphoribosyltransferase catalytic domain"/>
    <property type="match status" value="1"/>
</dbReference>
<dbReference type="FunFam" id="3.40.1030.10:FF:000003">
    <property type="entry name" value="Pyrimidine-nucleoside phosphorylase"/>
    <property type="match status" value="1"/>
</dbReference>
<dbReference type="GO" id="GO:0006206">
    <property type="term" value="P:pyrimidine nucleobase metabolic process"/>
    <property type="evidence" value="ECO:0007669"/>
    <property type="project" value="InterPro"/>
</dbReference>
<comment type="catalytic activity">
    <reaction evidence="9">
        <text>uridine + phosphate = alpha-D-ribose 1-phosphate + uracil</text>
        <dbReference type="Rhea" id="RHEA:24388"/>
        <dbReference type="ChEBI" id="CHEBI:16704"/>
        <dbReference type="ChEBI" id="CHEBI:17568"/>
        <dbReference type="ChEBI" id="CHEBI:43474"/>
        <dbReference type="ChEBI" id="CHEBI:57720"/>
        <dbReference type="EC" id="2.4.2.2"/>
    </reaction>
</comment>
<dbReference type="GO" id="GO:0006213">
    <property type="term" value="P:pyrimidine nucleoside metabolic process"/>
    <property type="evidence" value="ECO:0007669"/>
    <property type="project" value="InterPro"/>
</dbReference>
<dbReference type="PANTHER" id="PTHR10515">
    <property type="entry name" value="THYMIDINE PHOSPHORYLASE"/>
    <property type="match status" value="1"/>
</dbReference>
<dbReference type="Pfam" id="PF07831">
    <property type="entry name" value="PYNP_C"/>
    <property type="match status" value="1"/>
</dbReference>
<evidence type="ECO:0000256" key="1">
    <source>
        <dbReference type="ARBA" id="ARBA00001066"/>
    </source>
</evidence>
<dbReference type="Pfam" id="PF02885">
    <property type="entry name" value="Glycos_trans_3N"/>
    <property type="match status" value="1"/>
</dbReference>
<evidence type="ECO:0000256" key="7">
    <source>
        <dbReference type="ARBA" id="ARBA00022676"/>
    </source>
</evidence>
<dbReference type="NCBIfam" id="TIGR02644">
    <property type="entry name" value="Y_phosphoryl"/>
    <property type="match status" value="1"/>
</dbReference>
<comment type="catalytic activity">
    <reaction evidence="10">
        <text>thymidine + phosphate = 2-deoxy-alpha-D-ribose 1-phosphate + thymine</text>
        <dbReference type="Rhea" id="RHEA:16037"/>
        <dbReference type="ChEBI" id="CHEBI:17748"/>
        <dbReference type="ChEBI" id="CHEBI:17821"/>
        <dbReference type="ChEBI" id="CHEBI:43474"/>
        <dbReference type="ChEBI" id="CHEBI:57259"/>
        <dbReference type="EC" id="2.4.2.2"/>
    </reaction>
</comment>
<comment type="similarity">
    <text evidence="3">Belongs to the thymidine/pyrimidine-nucleoside phosphorylase family.</text>
</comment>
<evidence type="ECO:0000256" key="10">
    <source>
        <dbReference type="ARBA" id="ARBA00048525"/>
    </source>
</evidence>
<dbReference type="EMBL" id="JACHHI010000001">
    <property type="protein sequence ID" value="MBB6477315.1"/>
    <property type="molecule type" value="Genomic_DNA"/>
</dbReference>
<accession>A0A841R072</accession>
<dbReference type="GO" id="GO:0009032">
    <property type="term" value="F:thymidine phosphorylase activity"/>
    <property type="evidence" value="ECO:0007669"/>
    <property type="project" value="TreeGrafter"/>
</dbReference>
<dbReference type="Gene3D" id="3.90.1170.30">
    <property type="entry name" value="Pyrimidine nucleoside phosphorylase-like, C-terminal domain"/>
    <property type="match status" value="1"/>
</dbReference>
<comment type="catalytic activity">
    <reaction evidence="1">
        <text>2'-deoxyuridine + phosphate = 2-deoxy-alpha-D-ribose 1-phosphate + uracil</text>
        <dbReference type="Rhea" id="RHEA:22824"/>
        <dbReference type="ChEBI" id="CHEBI:16450"/>
        <dbReference type="ChEBI" id="CHEBI:17568"/>
        <dbReference type="ChEBI" id="CHEBI:43474"/>
        <dbReference type="ChEBI" id="CHEBI:57259"/>
        <dbReference type="EC" id="2.4.2.2"/>
    </reaction>
</comment>
<proteinExistence type="inferred from homology"/>
<comment type="function">
    <text evidence="2">Catalyzes phosphorolysis of the pyrimidine nucleosides uridine, thymidine and 2'-deoxyuridine with the formation of the corresponding pyrimidine base and ribose-1-phosphate.</text>
</comment>
<gene>
    <name evidence="12" type="ORF">HNR45_000337</name>
</gene>
<dbReference type="Pfam" id="PF00591">
    <property type="entry name" value="Glycos_transf_3"/>
    <property type="match status" value="1"/>
</dbReference>
<dbReference type="OrthoDB" id="9763887at2"/>
<dbReference type="InterPro" id="IPR036566">
    <property type="entry name" value="PYNP-like_C_sf"/>
</dbReference>
<dbReference type="SUPFAM" id="SSF54680">
    <property type="entry name" value="Pyrimidine nucleoside phosphorylase C-terminal domain"/>
    <property type="match status" value="1"/>
</dbReference>
<sequence>MDALAMIRKARLGEQATADELKKWVQACTAGEVPDYQMAAWLMAVYFQGLTKKETTDLTLAMEHSGKTFAGRNLGYSLVDKHSTGGVADTTTLIVAPLAAACGAHLAKMSGRGLGFTGGTLDKLESIPGFQVQLTEADFIRQVDAIGLAVIGQSAELAPADGIFYALRDVTETVESMPLIASSVMSKKLAAGADGIVLDVKCGTAAFMHNRKQAKALAQLMVDIGEAAGRKMTAFVTDMNVPLGSAIGNSLEVDEAVEVLSGGGNQRLVTLSLHLTAALLLTAGVVGTLAEGLTKARQAIADGAGLQKFTEWIAAQGGETAWIGQEPLTKKVNTLTVNAPQAGYLAAIDALALAGVALSLGACRRAKGDRINSQVGIRLCAEPGAYVEKNTPLACLYGAKNTDLDQYATRVEQAFTLQQEKIELPLIYEVLSHDVTVEQGE</sequence>
<evidence type="ECO:0000256" key="9">
    <source>
        <dbReference type="ARBA" id="ARBA00048453"/>
    </source>
</evidence>
<keyword evidence="13" id="KW-1185">Reference proteome</keyword>
<dbReference type="InterPro" id="IPR017459">
    <property type="entry name" value="Glycosyl_Trfase_fam3_N_dom"/>
</dbReference>
<feature type="domain" description="Pyrimidine nucleoside phosphorylase C-terminal" evidence="11">
    <location>
        <begin position="344"/>
        <end position="418"/>
    </location>
</feature>
<dbReference type="InterPro" id="IPR017872">
    <property type="entry name" value="Pyrmidine_PPase_CS"/>
</dbReference>
<organism evidence="12 13">
    <name type="scientific">Negativicoccus succinicivorans</name>
    <dbReference type="NCBI Taxonomy" id="620903"/>
    <lineage>
        <taxon>Bacteria</taxon>
        <taxon>Bacillati</taxon>
        <taxon>Bacillota</taxon>
        <taxon>Negativicutes</taxon>
        <taxon>Veillonellales</taxon>
        <taxon>Veillonellaceae</taxon>
        <taxon>Negativicoccus</taxon>
    </lineage>
</organism>
<dbReference type="AlphaFoldDB" id="A0A841R072"/>
<dbReference type="Proteomes" id="UP000591941">
    <property type="component" value="Unassembled WGS sequence"/>
</dbReference>
<evidence type="ECO:0000256" key="4">
    <source>
        <dbReference type="ARBA" id="ARBA00011738"/>
    </source>
</evidence>
<dbReference type="NCBIfam" id="NF004490">
    <property type="entry name" value="PRK05820.1"/>
    <property type="match status" value="1"/>
</dbReference>
<reference evidence="12 13" key="1">
    <citation type="submission" date="2020-08" db="EMBL/GenBank/DDBJ databases">
        <title>Genomic Encyclopedia of Type Strains, Phase IV (KMG-IV): sequencing the most valuable type-strain genomes for metagenomic binning, comparative biology and taxonomic classification.</title>
        <authorList>
            <person name="Goeker M."/>
        </authorList>
    </citation>
    <scope>NUCLEOTIDE SEQUENCE [LARGE SCALE GENOMIC DNA]</scope>
    <source>
        <strain evidence="12 13">DSM 21255</strain>
    </source>
</reference>
<name>A0A841R072_9FIRM</name>
<dbReference type="InterPro" id="IPR036320">
    <property type="entry name" value="Glycosyl_Trfase_fam3_N_dom_sf"/>
</dbReference>
<evidence type="ECO:0000256" key="2">
    <source>
        <dbReference type="ARBA" id="ARBA00003877"/>
    </source>
</evidence>
<keyword evidence="7" id="KW-0328">Glycosyltransferase</keyword>
<dbReference type="Gene3D" id="1.20.970.10">
    <property type="entry name" value="Transferase, Pyrimidine Nucleoside Phosphorylase, Chain C"/>
    <property type="match status" value="1"/>
</dbReference>
<evidence type="ECO:0000256" key="3">
    <source>
        <dbReference type="ARBA" id="ARBA00006915"/>
    </source>
</evidence>
<evidence type="ECO:0000313" key="13">
    <source>
        <dbReference type="Proteomes" id="UP000591941"/>
    </source>
</evidence>
<dbReference type="EC" id="2.4.2.2" evidence="5"/>
<comment type="subunit">
    <text evidence="4">Homodimer.</text>
</comment>
<protein>
    <recommendedName>
        <fullName evidence="6">Pyrimidine-nucleoside phosphorylase</fullName>
        <ecNumber evidence="5">2.4.2.2</ecNumber>
    </recommendedName>
</protein>
<dbReference type="GO" id="GO:0004645">
    <property type="term" value="F:1,4-alpha-oligoglucan phosphorylase activity"/>
    <property type="evidence" value="ECO:0007669"/>
    <property type="project" value="InterPro"/>
</dbReference>
<keyword evidence="8" id="KW-0808">Transferase</keyword>
<dbReference type="PANTHER" id="PTHR10515:SF0">
    <property type="entry name" value="THYMIDINE PHOSPHORYLASE"/>
    <property type="match status" value="1"/>
</dbReference>
<dbReference type="SUPFAM" id="SSF52418">
    <property type="entry name" value="Nucleoside phosphorylase/phosphoribosyltransferase catalytic domain"/>
    <property type="match status" value="1"/>
</dbReference>
<evidence type="ECO:0000256" key="6">
    <source>
        <dbReference type="ARBA" id="ARBA00014680"/>
    </source>
</evidence>
<dbReference type="InterPro" id="IPR000312">
    <property type="entry name" value="Glycosyl_Trfase_fam3"/>
</dbReference>
<dbReference type="InterPro" id="IPR000053">
    <property type="entry name" value="Thymidine/pyrmidine_PPase"/>
</dbReference>
<evidence type="ECO:0000259" key="11">
    <source>
        <dbReference type="SMART" id="SM00941"/>
    </source>
</evidence>
<dbReference type="SMART" id="SM00941">
    <property type="entry name" value="PYNP_C"/>
    <property type="match status" value="1"/>
</dbReference>
<dbReference type="InterPro" id="IPR013102">
    <property type="entry name" value="PYNP_C"/>
</dbReference>
<dbReference type="SUPFAM" id="SSF47648">
    <property type="entry name" value="Nucleoside phosphorylase/phosphoribosyltransferase N-terminal domain"/>
    <property type="match status" value="1"/>
</dbReference>
<dbReference type="InterPro" id="IPR018090">
    <property type="entry name" value="Pyrmidine_PPas_bac/euk"/>
</dbReference>
<comment type="caution">
    <text evidence="12">The sequence shown here is derived from an EMBL/GenBank/DDBJ whole genome shotgun (WGS) entry which is preliminary data.</text>
</comment>
<dbReference type="PROSITE" id="PS00647">
    <property type="entry name" value="THYMID_PHOSPHORYLASE"/>
    <property type="match status" value="1"/>
</dbReference>
<dbReference type="GO" id="GO:0005829">
    <property type="term" value="C:cytosol"/>
    <property type="evidence" value="ECO:0007669"/>
    <property type="project" value="TreeGrafter"/>
</dbReference>
<dbReference type="InterPro" id="IPR035902">
    <property type="entry name" value="Nuc_phospho_transferase"/>
</dbReference>
<evidence type="ECO:0000256" key="8">
    <source>
        <dbReference type="ARBA" id="ARBA00022679"/>
    </source>
</evidence>
<evidence type="ECO:0000256" key="5">
    <source>
        <dbReference type="ARBA" id="ARBA00011889"/>
    </source>
</evidence>
<dbReference type="PIRSF" id="PIRSF000478">
    <property type="entry name" value="TP_PyNP"/>
    <property type="match status" value="1"/>
</dbReference>